<dbReference type="InterPro" id="IPR015892">
    <property type="entry name" value="Carbonic_anhydrase_CS"/>
</dbReference>
<dbReference type="GO" id="GO:0008270">
    <property type="term" value="F:zinc ion binding"/>
    <property type="evidence" value="ECO:0007669"/>
    <property type="project" value="UniProtKB-UniRule"/>
</dbReference>
<gene>
    <name evidence="8" type="ORF">HNR42_001111</name>
</gene>
<evidence type="ECO:0000256" key="5">
    <source>
        <dbReference type="ARBA" id="ARBA00048348"/>
    </source>
</evidence>
<dbReference type="GO" id="GO:0015976">
    <property type="term" value="P:carbon utilization"/>
    <property type="evidence" value="ECO:0007669"/>
    <property type="project" value="InterPro"/>
</dbReference>
<feature type="binding site" evidence="6">
    <location>
        <position position="133"/>
    </location>
    <ligand>
        <name>Zn(2+)</name>
        <dbReference type="ChEBI" id="CHEBI:29105"/>
    </ligand>
</feature>
<evidence type="ECO:0000256" key="6">
    <source>
        <dbReference type="PIRSR" id="PIRSR601765-1"/>
    </source>
</evidence>
<dbReference type="Proteomes" id="UP000569951">
    <property type="component" value="Unassembled WGS sequence"/>
</dbReference>
<dbReference type="Gene3D" id="3.40.1050.10">
    <property type="entry name" value="Carbonic anhydrase"/>
    <property type="match status" value="1"/>
</dbReference>
<proteinExistence type="inferred from homology"/>
<evidence type="ECO:0000256" key="2">
    <source>
        <dbReference type="ARBA" id="ARBA00012925"/>
    </source>
</evidence>
<comment type="similarity">
    <text evidence="1 7">Belongs to the beta-class carbonic anhydrase family.</text>
</comment>
<comment type="cofactor">
    <cofactor evidence="6">
        <name>Zn(2+)</name>
        <dbReference type="ChEBI" id="CHEBI:29105"/>
    </cofactor>
    <text evidence="6">Binds 1 zinc ion per subunit.</text>
</comment>
<feature type="binding site" evidence="6">
    <location>
        <position position="82"/>
    </location>
    <ligand>
        <name>Zn(2+)</name>
        <dbReference type="ChEBI" id="CHEBI:29105"/>
    </ligand>
</feature>
<dbReference type="RefSeq" id="WP_183985380.1">
    <property type="nucleotide sequence ID" value="NZ_JACHHG010000003.1"/>
</dbReference>
<comment type="catalytic activity">
    <reaction evidence="5 7">
        <text>hydrogencarbonate + H(+) = CO2 + H2O</text>
        <dbReference type="Rhea" id="RHEA:10748"/>
        <dbReference type="ChEBI" id="CHEBI:15377"/>
        <dbReference type="ChEBI" id="CHEBI:15378"/>
        <dbReference type="ChEBI" id="CHEBI:16526"/>
        <dbReference type="ChEBI" id="CHEBI:17544"/>
        <dbReference type="EC" id="4.2.1.1"/>
    </reaction>
</comment>
<evidence type="ECO:0000313" key="8">
    <source>
        <dbReference type="EMBL" id="MBB6097694.1"/>
    </source>
</evidence>
<reference evidence="8 9" key="1">
    <citation type="submission" date="2020-08" db="EMBL/GenBank/DDBJ databases">
        <title>Genomic Encyclopedia of Type Strains, Phase IV (KMG-IV): sequencing the most valuable type-strain genomes for metagenomic binning, comparative biology and taxonomic classification.</title>
        <authorList>
            <person name="Goeker M."/>
        </authorList>
    </citation>
    <scope>NUCLEOTIDE SEQUENCE [LARGE SCALE GENOMIC DNA]</scope>
    <source>
        <strain evidence="8 9">DSM 21458</strain>
    </source>
</reference>
<dbReference type="PROSITE" id="PS00705">
    <property type="entry name" value="PROK_CO2_ANHYDRASE_2"/>
    <property type="match status" value="1"/>
</dbReference>
<feature type="binding site" evidence="6">
    <location>
        <position position="80"/>
    </location>
    <ligand>
        <name>Zn(2+)</name>
        <dbReference type="ChEBI" id="CHEBI:29105"/>
    </ligand>
</feature>
<comment type="caution">
    <text evidence="8">The sequence shown here is derived from an EMBL/GenBank/DDBJ whole genome shotgun (WGS) entry which is preliminary data.</text>
</comment>
<keyword evidence="3 6" id="KW-0862">Zinc</keyword>
<dbReference type="EMBL" id="JACHHG010000003">
    <property type="protein sequence ID" value="MBB6097694.1"/>
    <property type="molecule type" value="Genomic_DNA"/>
</dbReference>
<dbReference type="InterPro" id="IPR036874">
    <property type="entry name" value="Carbonic_anhydrase_sf"/>
</dbReference>
<dbReference type="InterPro" id="IPR001765">
    <property type="entry name" value="Carbonic_anhydrase"/>
</dbReference>
<dbReference type="PANTHER" id="PTHR11002">
    <property type="entry name" value="CARBONIC ANHYDRASE"/>
    <property type="match status" value="1"/>
</dbReference>
<keyword evidence="9" id="KW-1185">Reference proteome</keyword>
<dbReference type="AlphaFoldDB" id="A0A841HYF7"/>
<organism evidence="8 9">
    <name type="scientific">Deinobacterium chartae</name>
    <dbReference type="NCBI Taxonomy" id="521158"/>
    <lineage>
        <taxon>Bacteria</taxon>
        <taxon>Thermotogati</taxon>
        <taxon>Deinococcota</taxon>
        <taxon>Deinococci</taxon>
        <taxon>Deinococcales</taxon>
        <taxon>Deinococcaceae</taxon>
        <taxon>Deinobacterium</taxon>
    </lineage>
</organism>
<evidence type="ECO:0000313" key="9">
    <source>
        <dbReference type="Proteomes" id="UP000569951"/>
    </source>
</evidence>
<accession>A0A841HYF7</accession>
<keyword evidence="6" id="KW-0479">Metal-binding</keyword>
<dbReference type="PANTHER" id="PTHR11002:SF79">
    <property type="entry name" value="CARBONIC ANHYDRASE 2"/>
    <property type="match status" value="1"/>
</dbReference>
<evidence type="ECO:0000256" key="3">
    <source>
        <dbReference type="ARBA" id="ARBA00022833"/>
    </source>
</evidence>
<feature type="binding site" evidence="6">
    <location>
        <position position="136"/>
    </location>
    <ligand>
        <name>Zn(2+)</name>
        <dbReference type="ChEBI" id="CHEBI:29105"/>
    </ligand>
</feature>
<keyword evidence="4 7" id="KW-0456">Lyase</keyword>
<dbReference type="EC" id="4.2.1.1" evidence="2 7"/>
<dbReference type="CDD" id="cd03378">
    <property type="entry name" value="beta_CA_cladeC"/>
    <property type="match status" value="1"/>
</dbReference>
<dbReference type="Pfam" id="PF00484">
    <property type="entry name" value="Pro_CA"/>
    <property type="match status" value="1"/>
</dbReference>
<evidence type="ECO:0000256" key="1">
    <source>
        <dbReference type="ARBA" id="ARBA00006217"/>
    </source>
</evidence>
<dbReference type="SUPFAM" id="SSF53056">
    <property type="entry name" value="beta-carbonic anhydrase, cab"/>
    <property type="match status" value="1"/>
</dbReference>
<name>A0A841HYF7_9DEIO</name>
<evidence type="ECO:0000256" key="4">
    <source>
        <dbReference type="ARBA" id="ARBA00023239"/>
    </source>
</evidence>
<protein>
    <recommendedName>
        <fullName evidence="2 7">Carbonic anhydrase</fullName>
        <ecNumber evidence="2 7">4.2.1.1</ecNumber>
    </recommendedName>
    <alternativeName>
        <fullName evidence="7">Carbonate dehydratase</fullName>
    </alternativeName>
</protein>
<sequence length="235" mass="25757">MSESPDFDASLMDAVRRGASMEEIAALRPLSIQTPEEAIVALKHGNARFFGGQSRRPELSANERRAQIISQSPFAAVIGCSDSRVPVEMVFDQGFGHLFIIRVAGQVITPDTLGSVEFAVEHLGVKLLVVMGHEGCGAVSAAMLPPEKLAEEPENLRTLIERIRPAVHGLPYIRDRKARMREAVTHNVRYQVSLLRRNALVQQAEEKGSIRVIGAYYEIGSGAVDFLTEPEDLAL</sequence>
<dbReference type="GO" id="GO:0004089">
    <property type="term" value="F:carbonate dehydratase activity"/>
    <property type="evidence" value="ECO:0007669"/>
    <property type="project" value="UniProtKB-UniRule"/>
</dbReference>
<dbReference type="SMART" id="SM00947">
    <property type="entry name" value="Pro_CA"/>
    <property type="match status" value="1"/>
</dbReference>
<comment type="function">
    <text evidence="7">Reversible hydration of carbon dioxide.</text>
</comment>
<evidence type="ECO:0000256" key="7">
    <source>
        <dbReference type="RuleBase" id="RU003956"/>
    </source>
</evidence>